<evidence type="ECO:0000313" key="1">
    <source>
        <dbReference type="EMBL" id="KAI4323800.1"/>
    </source>
</evidence>
<organism evidence="1 2">
    <name type="scientific">Bauhinia variegata</name>
    <name type="common">Purple orchid tree</name>
    <name type="synonym">Phanera variegata</name>
    <dbReference type="NCBI Taxonomy" id="167791"/>
    <lineage>
        <taxon>Eukaryota</taxon>
        <taxon>Viridiplantae</taxon>
        <taxon>Streptophyta</taxon>
        <taxon>Embryophyta</taxon>
        <taxon>Tracheophyta</taxon>
        <taxon>Spermatophyta</taxon>
        <taxon>Magnoliopsida</taxon>
        <taxon>eudicotyledons</taxon>
        <taxon>Gunneridae</taxon>
        <taxon>Pentapetalae</taxon>
        <taxon>rosids</taxon>
        <taxon>fabids</taxon>
        <taxon>Fabales</taxon>
        <taxon>Fabaceae</taxon>
        <taxon>Cercidoideae</taxon>
        <taxon>Cercideae</taxon>
        <taxon>Bauhiniinae</taxon>
        <taxon>Bauhinia</taxon>
    </lineage>
</organism>
<reference evidence="1 2" key="1">
    <citation type="journal article" date="2022" name="DNA Res.">
        <title>Chromosomal-level genome assembly of the orchid tree Bauhinia variegata (Leguminosae; Cercidoideae) supports the allotetraploid origin hypothesis of Bauhinia.</title>
        <authorList>
            <person name="Zhong Y."/>
            <person name="Chen Y."/>
            <person name="Zheng D."/>
            <person name="Pang J."/>
            <person name="Liu Y."/>
            <person name="Luo S."/>
            <person name="Meng S."/>
            <person name="Qian L."/>
            <person name="Wei D."/>
            <person name="Dai S."/>
            <person name="Zhou R."/>
        </authorList>
    </citation>
    <scope>NUCLEOTIDE SEQUENCE [LARGE SCALE GENOMIC DNA]</scope>
    <source>
        <strain evidence="1">BV-YZ2020</strain>
    </source>
</reference>
<keyword evidence="2" id="KW-1185">Reference proteome</keyword>
<comment type="caution">
    <text evidence="1">The sequence shown here is derived from an EMBL/GenBank/DDBJ whole genome shotgun (WGS) entry which is preliminary data.</text>
</comment>
<protein>
    <submittedName>
        <fullName evidence="1">Uncharacterized protein</fullName>
    </submittedName>
</protein>
<accession>A0ACB9MI60</accession>
<evidence type="ECO:0000313" key="2">
    <source>
        <dbReference type="Proteomes" id="UP000828941"/>
    </source>
</evidence>
<dbReference type="Proteomes" id="UP000828941">
    <property type="component" value="Chromosome 9"/>
</dbReference>
<sequence>MTEEDPFVHEQPISSEKKIIYFLQFYQESGSNNASVTVIMSGDKSQNTTLADNVYRDETVVAYFEVRGWVKFSVDQLDALSFIKSILESFNADFDNVSSTGKSFKKCIEVAERGSSIILTAQKVDITEIADCTFFLDQILGKLILPPDPIISGSEGHEDATVTRKETDSLIEGLAPEPESPLTGANLATNSDGVIEALRAADHQEASDNDAEALGVADHQEVSDNDAEALRAADNQEASTAEILGVVDDQSEDSSDQDTFDFFSSLETLKVSHAFQLKELPQKLHSLRILDATFRSR</sequence>
<dbReference type="EMBL" id="CM039434">
    <property type="protein sequence ID" value="KAI4323800.1"/>
    <property type="molecule type" value="Genomic_DNA"/>
</dbReference>
<name>A0ACB9MI60_BAUVA</name>
<proteinExistence type="predicted"/>
<gene>
    <name evidence="1" type="ORF">L6164_023379</name>
</gene>